<dbReference type="EMBL" id="HACG01005376">
    <property type="protein sequence ID" value="CEK52241.1"/>
    <property type="molecule type" value="Transcribed_RNA"/>
</dbReference>
<evidence type="ECO:0000313" key="2">
    <source>
        <dbReference type="EMBL" id="CEK52241.1"/>
    </source>
</evidence>
<feature type="non-terminal residue" evidence="2">
    <location>
        <position position="1"/>
    </location>
</feature>
<organism evidence="2">
    <name type="scientific">Arion vulgaris</name>
    <dbReference type="NCBI Taxonomy" id="1028688"/>
    <lineage>
        <taxon>Eukaryota</taxon>
        <taxon>Metazoa</taxon>
        <taxon>Spiralia</taxon>
        <taxon>Lophotrochozoa</taxon>
        <taxon>Mollusca</taxon>
        <taxon>Gastropoda</taxon>
        <taxon>Heterobranchia</taxon>
        <taxon>Euthyneura</taxon>
        <taxon>Panpulmonata</taxon>
        <taxon>Eupulmonata</taxon>
        <taxon>Stylommatophora</taxon>
        <taxon>Helicina</taxon>
        <taxon>Arionoidea</taxon>
        <taxon>Arionidae</taxon>
        <taxon>Arion</taxon>
    </lineage>
</organism>
<dbReference type="PANTHER" id="PTHR15665">
    <property type="entry name" value="ASTEROID PROTEIN"/>
    <property type="match status" value="1"/>
</dbReference>
<dbReference type="AlphaFoldDB" id="A0A0B6Y8S5"/>
<dbReference type="InterPro" id="IPR026832">
    <property type="entry name" value="Asteroid"/>
</dbReference>
<name>A0A0B6Y8S5_9EUPU</name>
<proteinExistence type="predicted"/>
<feature type="region of interest" description="Disordered" evidence="1">
    <location>
        <begin position="1"/>
        <end position="30"/>
    </location>
</feature>
<accession>A0A0B6Y8S5</accession>
<sequence>KNKLENVDGDQRREESDCKQTKNNNNVSELVQERNQLKDKCTSDLINKLCETEKNGVQENSDTSNPSILSMRESPRISEKAANVEDTTEAMAKSDSSNIEINIHTLCSESNLRDLENVHQNLNKYHTKYPTFNNKNHYIPSITHMFAQLQACMVDAINLNKLLRFPLPNLCPADLINGTFLYNFYVDVSARAKSDLFLAAMFGRNSNIFSTFELFRDSIIEYVGGDCFMSPSSLIKKTRKRKSKCKDKDNTGDVNRAENDEVKEISVKTIPGFHVRNMFSALSMED</sequence>
<feature type="compositionally biased region" description="Basic and acidic residues" evidence="1">
    <location>
        <begin position="1"/>
        <end position="20"/>
    </location>
</feature>
<gene>
    <name evidence="2" type="primary">ORF16040</name>
</gene>
<protein>
    <submittedName>
        <fullName evidence="2">Uncharacterized protein</fullName>
    </submittedName>
</protein>
<evidence type="ECO:0000256" key="1">
    <source>
        <dbReference type="SAM" id="MobiDB-lite"/>
    </source>
</evidence>
<dbReference type="PANTHER" id="PTHR15665:SF1">
    <property type="entry name" value="PROTEIN ASTEROID HOMOLOG 1"/>
    <property type="match status" value="1"/>
</dbReference>
<reference evidence="2" key="1">
    <citation type="submission" date="2014-12" db="EMBL/GenBank/DDBJ databases">
        <title>Insight into the proteome of Arion vulgaris.</title>
        <authorList>
            <person name="Aradska J."/>
            <person name="Bulat T."/>
            <person name="Smidak R."/>
            <person name="Sarate P."/>
            <person name="Gangsoo J."/>
            <person name="Sialana F."/>
            <person name="Bilban M."/>
            <person name="Lubec G."/>
        </authorList>
    </citation>
    <scope>NUCLEOTIDE SEQUENCE</scope>
    <source>
        <tissue evidence="2">Skin</tissue>
    </source>
</reference>